<protein>
    <submittedName>
        <fullName evidence="1">Uncharacterized protein DUF1413</fullName>
    </submittedName>
</protein>
<dbReference type="OrthoDB" id="371017at2"/>
<dbReference type="EMBL" id="RJVG01000004">
    <property type="protein sequence ID" value="ROR28513.1"/>
    <property type="molecule type" value="Genomic_DNA"/>
</dbReference>
<organism evidence="1 2">
    <name type="scientific">Mobilisporobacter senegalensis</name>
    <dbReference type="NCBI Taxonomy" id="1329262"/>
    <lineage>
        <taxon>Bacteria</taxon>
        <taxon>Bacillati</taxon>
        <taxon>Bacillota</taxon>
        <taxon>Clostridia</taxon>
        <taxon>Lachnospirales</taxon>
        <taxon>Lachnospiraceae</taxon>
        <taxon>Mobilisporobacter</taxon>
    </lineage>
</organism>
<reference evidence="1 2" key="1">
    <citation type="submission" date="2018-11" db="EMBL/GenBank/DDBJ databases">
        <title>Genomic Encyclopedia of Type Strains, Phase IV (KMG-IV): sequencing the most valuable type-strain genomes for metagenomic binning, comparative biology and taxonomic classification.</title>
        <authorList>
            <person name="Goeker M."/>
        </authorList>
    </citation>
    <scope>NUCLEOTIDE SEQUENCE [LARGE SCALE GENOMIC DNA]</scope>
    <source>
        <strain evidence="1 2">DSM 26537</strain>
    </source>
</reference>
<evidence type="ECO:0000313" key="2">
    <source>
        <dbReference type="Proteomes" id="UP000273083"/>
    </source>
</evidence>
<proteinExistence type="predicted"/>
<keyword evidence="2" id="KW-1185">Reference proteome</keyword>
<dbReference type="InterPro" id="IPR010813">
    <property type="entry name" value="DUF1413"/>
</dbReference>
<dbReference type="Pfam" id="PF07205">
    <property type="entry name" value="DUF1413"/>
    <property type="match status" value="1"/>
</dbReference>
<accession>A0A3N1XPC1</accession>
<comment type="caution">
    <text evidence="1">The sequence shown here is derived from an EMBL/GenBank/DDBJ whole genome shotgun (WGS) entry which is preliminary data.</text>
</comment>
<dbReference type="AlphaFoldDB" id="A0A3N1XPC1"/>
<gene>
    <name evidence="1" type="ORF">EDD66_10495</name>
</gene>
<sequence>MIDIDQLLDHAIKETENVNLNEEFLLKDLFKGYEWNRIPHKDRLLLGILFLRYVENNKTFITPFKKTSSKQQIYTKARRNRYGV</sequence>
<dbReference type="Proteomes" id="UP000273083">
    <property type="component" value="Unassembled WGS sequence"/>
</dbReference>
<dbReference type="RefSeq" id="WP_123609018.1">
    <property type="nucleotide sequence ID" value="NZ_RJVG01000004.1"/>
</dbReference>
<name>A0A3N1XPC1_9FIRM</name>
<evidence type="ECO:0000313" key="1">
    <source>
        <dbReference type="EMBL" id="ROR28513.1"/>
    </source>
</evidence>